<dbReference type="SUPFAM" id="SSF52047">
    <property type="entry name" value="RNI-like"/>
    <property type="match status" value="2"/>
</dbReference>
<dbReference type="PANTHER" id="PTHR44489:SF14">
    <property type="entry name" value="ZINC FINGER CCCH DOMAIN-CONTAINING PROTEIN 59-RELATED"/>
    <property type="match status" value="1"/>
</dbReference>
<dbReference type="InterPro" id="IPR055357">
    <property type="entry name" value="LRR_At1g61320_AtMIF1"/>
</dbReference>
<organism evidence="10 11">
    <name type="scientific">Corchorus capsularis</name>
    <name type="common">Jute</name>
    <dbReference type="NCBI Taxonomy" id="210143"/>
    <lineage>
        <taxon>Eukaryota</taxon>
        <taxon>Viridiplantae</taxon>
        <taxon>Streptophyta</taxon>
        <taxon>Embryophyta</taxon>
        <taxon>Tracheophyta</taxon>
        <taxon>Spermatophyta</taxon>
        <taxon>Magnoliopsida</taxon>
        <taxon>eudicotyledons</taxon>
        <taxon>Gunneridae</taxon>
        <taxon>Pentapetalae</taxon>
        <taxon>rosids</taxon>
        <taxon>malvids</taxon>
        <taxon>Malvales</taxon>
        <taxon>Malvaceae</taxon>
        <taxon>Grewioideae</taxon>
        <taxon>Apeibeae</taxon>
        <taxon>Corchorus</taxon>
    </lineage>
</organism>
<keyword evidence="11" id="KW-1185">Reference proteome</keyword>
<dbReference type="STRING" id="210143.A0A1R3GTU6"/>
<keyword evidence="1 6" id="KW-0853">WD repeat</keyword>
<evidence type="ECO:0000259" key="9">
    <source>
        <dbReference type="PROSITE" id="PS50103"/>
    </source>
</evidence>
<feature type="repeat" description="WD" evidence="6">
    <location>
        <begin position="105"/>
        <end position="146"/>
    </location>
</feature>
<evidence type="ECO:0000313" key="10">
    <source>
        <dbReference type="EMBL" id="OMO61486.1"/>
    </source>
</evidence>
<dbReference type="InterPro" id="IPR015943">
    <property type="entry name" value="WD40/YVTN_repeat-like_dom_sf"/>
</dbReference>
<dbReference type="Pfam" id="PF00400">
    <property type="entry name" value="WD40"/>
    <property type="match status" value="3"/>
</dbReference>
<dbReference type="Pfam" id="PF23622">
    <property type="entry name" value="LRR_At1g61320_AtMIF1"/>
    <property type="match status" value="1"/>
</dbReference>
<keyword evidence="3" id="KW-0677">Repeat</keyword>
<dbReference type="AlphaFoldDB" id="A0A1R3GTU6"/>
<evidence type="ECO:0000256" key="5">
    <source>
        <dbReference type="ARBA" id="ARBA00022833"/>
    </source>
</evidence>
<sequence>METKRAARRYADDSVERICVRRTGLATSANVYRRNSKPYNAISDNQPRKSSYHGPKTSYVSTPKARKQEDKVCTYWMSGHCAFGDRCRYLHSWSCGDGFSSLAKLEGHKKAVSGIVLPLGSDKLYSSSSDGTLRIWDCHSGKCARLSNLGDEVGSVYTEGRWMFIGMKNVVKAWNIETAEEFSLKGPVGQIFCMVVAKDMIIAGAQNGAIFAWKCSSEVNNPFQLVGSRKVHSRAVLCLTVGENKLYSGSVDHTIRVWDIDTLQCIKTLNGHEDAVMSLLHCNGCLFSCSLDCSTKVWFAAEGENWKVIYTHKEEKGVLALCGMNDAENKPVLFCSCNDKTVRLYDLPSFRTANFAFTERGRTFSKEEVRVIYRGPYPLFFTGDASGSLTVWKWVVMEVIKDDSAEKNICKRQRVSEEELDDRISSLPDNILVHILSFLPIKDAVKTVLVPRFRNLWNFLPSLSFNQCGYHDCASKYDEDGPHYNEKFLNFVRHVLFLHESATIDRFHLKFELNLDRTNEAAADEEDEEARDYANRETMMASEVDSWIHFVMRKKVKVLNLDFKGCGLPEPTACYRLPNVVFGGKYLTELKLVACEIKPSHKIQLNCLKRLLLEELVLEDKIINQILKGCSLLEELSLIRCYGLRRLATDNPNTKSLILDLYYHGPMLQVLCPNVESLEIGGSIDLVDLVDVSSIAVSAVVFSSTFKCKHERYQTLKALFKKLSHGKIFIPCTWCILVFTIWQLIYQPGLLFVWKRLEFGIHLTKWHLPGISCLLRTSPYLETLAIYISPGRYHIFTVVMEGNDDIVETNSCKRQRVSEEQVIDRISSLPDPLIVHILSFLPTEDAVKTVLIRRFGKLWTFVSRLSFDQCSYHDCADIVYSDDVEYDERFLDFVHNVLILHENPTIDQFILKLHYNSLWCPSEEGPNDNVDREMRITDQVNSWVHFAMRKKVELLHLDFKGCGFFEPDAYILPDVVMNCQYLTQLKLVACEIIPTGQIKLNTLKRLFLEEIDLKGEILNQILCGSSVLEELSLVKCYSLHTLAFKNPSIKSLIVEFEPMTSSQRLQISCPNLVSLQLAGFIDLMDLVDVSSLAVSSIFFSFHSKCALVRHQEIRRVFQKLSRSKLVRLCTWSIMVFTTWQLNGLQDLFCRWKCLEFSVVLSKWHHMGICFLLRSSPYLETLTIYIGRGLGQHLVQVFEEEWAEYDLDMSKFWSSQVGSFRCLQYHLKTITIYGLITEPYMIDFIEFLLKKAMVLESLVISTDTVLKPPQQPEIFGVT</sequence>
<dbReference type="InterPro" id="IPR036047">
    <property type="entry name" value="F-box-like_dom_sf"/>
</dbReference>
<dbReference type="CDD" id="cd22160">
    <property type="entry name" value="F-box_AtFBL13-like"/>
    <property type="match status" value="2"/>
</dbReference>
<dbReference type="Pfam" id="PF18044">
    <property type="entry name" value="zf-CCCH_4"/>
    <property type="match status" value="1"/>
</dbReference>
<reference evidence="10 11" key="1">
    <citation type="submission" date="2013-09" db="EMBL/GenBank/DDBJ databases">
        <title>Corchorus capsularis genome sequencing.</title>
        <authorList>
            <person name="Alam M."/>
            <person name="Haque M.S."/>
            <person name="Islam M.S."/>
            <person name="Emdad E.M."/>
            <person name="Islam M.M."/>
            <person name="Ahmed B."/>
            <person name="Halim A."/>
            <person name="Hossen Q.M.M."/>
            <person name="Hossain M.Z."/>
            <person name="Ahmed R."/>
            <person name="Khan M.M."/>
            <person name="Islam R."/>
            <person name="Rashid M.M."/>
            <person name="Khan S.A."/>
            <person name="Rahman M.S."/>
            <person name="Alam M."/>
        </authorList>
    </citation>
    <scope>NUCLEOTIDE SEQUENCE [LARGE SCALE GENOMIC DNA]</scope>
    <source>
        <strain evidence="11">cv. CVL-1</strain>
        <tissue evidence="10">Whole seedling</tissue>
    </source>
</reference>
<feature type="repeat" description="WD" evidence="6">
    <location>
        <begin position="229"/>
        <end position="268"/>
    </location>
</feature>
<dbReference type="OrthoDB" id="1939276at2759"/>
<dbReference type="InterPro" id="IPR053781">
    <property type="entry name" value="F-box_AtFBL13-like"/>
</dbReference>
<evidence type="ECO:0000256" key="4">
    <source>
        <dbReference type="ARBA" id="ARBA00022771"/>
    </source>
</evidence>
<evidence type="ECO:0000256" key="8">
    <source>
        <dbReference type="SAM" id="MobiDB-lite"/>
    </source>
</evidence>
<dbReference type="SUPFAM" id="SSF81383">
    <property type="entry name" value="F-box domain"/>
    <property type="match status" value="2"/>
</dbReference>
<dbReference type="SMART" id="SM00320">
    <property type="entry name" value="WD40"/>
    <property type="match status" value="6"/>
</dbReference>
<dbReference type="Pfam" id="PF24758">
    <property type="entry name" value="LRR_At5g56370"/>
    <property type="match status" value="1"/>
</dbReference>
<dbReference type="PROSITE" id="PS50082">
    <property type="entry name" value="WD_REPEATS_2"/>
    <property type="match status" value="2"/>
</dbReference>
<dbReference type="PANTHER" id="PTHR44489">
    <property type="match status" value="1"/>
</dbReference>
<keyword evidence="5 7" id="KW-0862">Zinc</keyword>
<dbReference type="GO" id="GO:0008270">
    <property type="term" value="F:zinc ion binding"/>
    <property type="evidence" value="ECO:0007669"/>
    <property type="project" value="UniProtKB-KW"/>
</dbReference>
<evidence type="ECO:0000256" key="6">
    <source>
        <dbReference type="PROSITE-ProRule" id="PRU00221"/>
    </source>
</evidence>
<dbReference type="OMA" id="LDFKGCG"/>
<dbReference type="InterPro" id="IPR036322">
    <property type="entry name" value="WD40_repeat_dom_sf"/>
</dbReference>
<dbReference type="Gene3D" id="2.30.30.1190">
    <property type="match status" value="1"/>
</dbReference>
<dbReference type="SMART" id="SM00356">
    <property type="entry name" value="ZnF_C3H1"/>
    <property type="match status" value="1"/>
</dbReference>
<evidence type="ECO:0000256" key="2">
    <source>
        <dbReference type="ARBA" id="ARBA00022723"/>
    </source>
</evidence>
<keyword evidence="4 7" id="KW-0863">Zinc-finger</keyword>
<dbReference type="InterPro" id="IPR001680">
    <property type="entry name" value="WD40_rpt"/>
</dbReference>
<evidence type="ECO:0000256" key="7">
    <source>
        <dbReference type="PROSITE-ProRule" id="PRU00723"/>
    </source>
</evidence>
<dbReference type="InterPro" id="IPR000571">
    <property type="entry name" value="Znf_CCCH"/>
</dbReference>
<evidence type="ECO:0000313" key="11">
    <source>
        <dbReference type="Proteomes" id="UP000188268"/>
    </source>
</evidence>
<feature type="region of interest" description="Disordered" evidence="8">
    <location>
        <begin position="37"/>
        <end position="63"/>
    </location>
</feature>
<name>A0A1R3GTU6_COCAP</name>
<evidence type="ECO:0000256" key="3">
    <source>
        <dbReference type="ARBA" id="ARBA00022737"/>
    </source>
</evidence>
<dbReference type="InterPro" id="IPR019775">
    <property type="entry name" value="WD40_repeat_CS"/>
</dbReference>
<feature type="domain" description="C3H1-type" evidence="9">
    <location>
        <begin position="67"/>
        <end position="94"/>
    </location>
</feature>
<protein>
    <submittedName>
        <fullName evidence="10">Zinc finger, CCCH-type</fullName>
    </submittedName>
</protein>
<dbReference type="Gramene" id="OMO61486">
    <property type="protein sequence ID" value="OMO61486"/>
    <property type="gene ID" value="CCACVL1_23484"/>
</dbReference>
<dbReference type="PROSITE" id="PS50103">
    <property type="entry name" value="ZF_C3H1"/>
    <property type="match status" value="1"/>
</dbReference>
<feature type="zinc finger region" description="C3H1-type" evidence="7">
    <location>
        <begin position="67"/>
        <end position="94"/>
    </location>
</feature>
<dbReference type="PROSITE" id="PS50294">
    <property type="entry name" value="WD_REPEATS_REGION"/>
    <property type="match status" value="2"/>
</dbReference>
<dbReference type="SUPFAM" id="SSF50978">
    <property type="entry name" value="WD40 repeat-like"/>
    <property type="match status" value="1"/>
</dbReference>
<comment type="caution">
    <text evidence="10">The sequence shown here is derived from an EMBL/GenBank/DDBJ whole genome shotgun (WGS) entry which is preliminary data.</text>
</comment>
<keyword evidence="2 7" id="KW-0479">Metal-binding</keyword>
<dbReference type="Proteomes" id="UP000188268">
    <property type="component" value="Unassembled WGS sequence"/>
</dbReference>
<gene>
    <name evidence="10" type="ORF">CCACVL1_23484</name>
</gene>
<accession>A0A1R3GTU6</accession>
<dbReference type="InterPro" id="IPR041367">
    <property type="entry name" value="Znf-CCCH_4"/>
</dbReference>
<dbReference type="EMBL" id="AWWV01013446">
    <property type="protein sequence ID" value="OMO61486.1"/>
    <property type="molecule type" value="Genomic_DNA"/>
</dbReference>
<dbReference type="PROSITE" id="PS00678">
    <property type="entry name" value="WD_REPEATS_1"/>
    <property type="match status" value="1"/>
</dbReference>
<proteinExistence type="predicted"/>
<dbReference type="Gene3D" id="2.130.10.10">
    <property type="entry name" value="YVTN repeat-like/Quinoprotein amine dehydrogenase"/>
    <property type="match status" value="2"/>
</dbReference>
<dbReference type="InterPro" id="IPR044715">
    <property type="entry name" value="WDR86-like"/>
</dbReference>
<dbReference type="Gene3D" id="3.80.10.10">
    <property type="entry name" value="Ribonuclease Inhibitor"/>
    <property type="match status" value="1"/>
</dbReference>
<evidence type="ECO:0000256" key="1">
    <source>
        <dbReference type="ARBA" id="ARBA00022574"/>
    </source>
</evidence>
<dbReference type="InterPro" id="IPR032675">
    <property type="entry name" value="LRR_dom_sf"/>
</dbReference>
<dbReference type="InterPro" id="IPR055411">
    <property type="entry name" value="LRR_FXL15/At3g58940/PEG3-like"/>
</dbReference>
<dbReference type="Pfam" id="PF00646">
    <property type="entry name" value="F-box"/>
    <property type="match status" value="1"/>
</dbReference>
<dbReference type="InterPro" id="IPR001810">
    <property type="entry name" value="F-box_dom"/>
</dbReference>